<dbReference type="Pfam" id="PF02902">
    <property type="entry name" value="Peptidase_C48"/>
    <property type="match status" value="1"/>
</dbReference>
<dbReference type="AlphaFoldDB" id="A0A811NWT6"/>
<comment type="caution">
    <text evidence="5">The sequence shown here is derived from an EMBL/GenBank/DDBJ whole genome shotgun (WGS) entry which is preliminary data.</text>
</comment>
<sequence length="153" mass="17985">MGNNGSDTAGHCYLLVLNLRGKRFDVMDSMRSLGDERLRKSCNTIMEGIKTLRRKHYPNSKKDTENYEAMDIGVPKQLNNHDCGFHMLMHAEHWDGRTIYNFKEKDIPNIRKLLTHKWVTHPDNETNWRDKLKLGQVSYGNEQIKSEYIQYIS</sequence>
<dbReference type="GO" id="GO:0006508">
    <property type="term" value="P:proteolysis"/>
    <property type="evidence" value="ECO:0007669"/>
    <property type="project" value="UniProtKB-KW"/>
</dbReference>
<evidence type="ECO:0000313" key="6">
    <source>
        <dbReference type="Proteomes" id="UP000604825"/>
    </source>
</evidence>
<dbReference type="Proteomes" id="UP000604825">
    <property type="component" value="Unassembled WGS sequence"/>
</dbReference>
<evidence type="ECO:0000313" key="5">
    <source>
        <dbReference type="EMBL" id="CAD6232384.1"/>
    </source>
</evidence>
<dbReference type="GO" id="GO:0008234">
    <property type="term" value="F:cysteine-type peptidase activity"/>
    <property type="evidence" value="ECO:0007669"/>
    <property type="project" value="InterPro"/>
</dbReference>
<proteinExistence type="inferred from homology"/>
<evidence type="ECO:0000256" key="2">
    <source>
        <dbReference type="ARBA" id="ARBA00022670"/>
    </source>
</evidence>
<evidence type="ECO:0000256" key="1">
    <source>
        <dbReference type="ARBA" id="ARBA00005234"/>
    </source>
</evidence>
<accession>A0A811NWT6</accession>
<comment type="similarity">
    <text evidence="1">Belongs to the peptidase C48 family.</text>
</comment>
<organism evidence="5 6">
    <name type="scientific">Miscanthus lutarioriparius</name>
    <dbReference type="NCBI Taxonomy" id="422564"/>
    <lineage>
        <taxon>Eukaryota</taxon>
        <taxon>Viridiplantae</taxon>
        <taxon>Streptophyta</taxon>
        <taxon>Embryophyta</taxon>
        <taxon>Tracheophyta</taxon>
        <taxon>Spermatophyta</taxon>
        <taxon>Magnoliopsida</taxon>
        <taxon>Liliopsida</taxon>
        <taxon>Poales</taxon>
        <taxon>Poaceae</taxon>
        <taxon>PACMAD clade</taxon>
        <taxon>Panicoideae</taxon>
        <taxon>Andropogonodae</taxon>
        <taxon>Andropogoneae</taxon>
        <taxon>Saccharinae</taxon>
        <taxon>Miscanthus</taxon>
    </lineage>
</organism>
<dbReference type="PANTHER" id="PTHR36479">
    <property type="entry name" value="ULP_PROTEASE DOMAIN-CONTAINING PROTEIN"/>
    <property type="match status" value="1"/>
</dbReference>
<keyword evidence="3" id="KW-0378">Hydrolase</keyword>
<evidence type="ECO:0000259" key="4">
    <source>
        <dbReference type="Pfam" id="PF02902"/>
    </source>
</evidence>
<evidence type="ECO:0000256" key="3">
    <source>
        <dbReference type="ARBA" id="ARBA00022801"/>
    </source>
</evidence>
<reference evidence="5" key="1">
    <citation type="submission" date="2020-10" db="EMBL/GenBank/DDBJ databases">
        <authorList>
            <person name="Han B."/>
            <person name="Lu T."/>
            <person name="Zhao Q."/>
            <person name="Huang X."/>
            <person name="Zhao Y."/>
        </authorList>
    </citation>
    <scope>NUCLEOTIDE SEQUENCE</scope>
</reference>
<gene>
    <name evidence="5" type="ORF">NCGR_LOCUS22069</name>
</gene>
<dbReference type="EMBL" id="CAJGYO010000005">
    <property type="protein sequence ID" value="CAD6232384.1"/>
    <property type="molecule type" value="Genomic_DNA"/>
</dbReference>
<keyword evidence="6" id="KW-1185">Reference proteome</keyword>
<keyword evidence="2" id="KW-0645">Protease</keyword>
<name>A0A811NWT6_9POAL</name>
<dbReference type="OrthoDB" id="689169at2759"/>
<dbReference type="PANTHER" id="PTHR36479:SF10">
    <property type="entry name" value="UBIQUITIN-LIKE PROTEASE FAMILY PROFILE DOMAIN-CONTAINING PROTEIN"/>
    <property type="match status" value="1"/>
</dbReference>
<dbReference type="Gene3D" id="3.40.395.10">
    <property type="entry name" value="Adenoviral Proteinase, Chain A"/>
    <property type="match status" value="1"/>
</dbReference>
<protein>
    <recommendedName>
        <fullName evidence="4">Ubiquitin-like protease family profile domain-containing protein</fullName>
    </recommendedName>
</protein>
<feature type="domain" description="Ubiquitin-like protease family profile" evidence="4">
    <location>
        <begin position="9"/>
        <end position="112"/>
    </location>
</feature>
<dbReference type="InterPro" id="IPR038765">
    <property type="entry name" value="Papain-like_cys_pep_sf"/>
</dbReference>
<dbReference type="SUPFAM" id="SSF54001">
    <property type="entry name" value="Cysteine proteinases"/>
    <property type="match status" value="1"/>
</dbReference>
<dbReference type="InterPro" id="IPR003653">
    <property type="entry name" value="Peptidase_C48_C"/>
</dbReference>